<gene>
    <name evidence="7" type="ORF">DICPUDRAFT_147510</name>
</gene>
<dbReference type="CDD" id="cd00159">
    <property type="entry name" value="RhoGAP"/>
    <property type="match status" value="1"/>
</dbReference>
<evidence type="ECO:0000256" key="1">
    <source>
        <dbReference type="ARBA" id="ARBA00004496"/>
    </source>
</evidence>
<protein>
    <recommendedName>
        <fullName evidence="6">Rho-GAP domain-containing protein</fullName>
    </recommendedName>
</protein>
<dbReference type="SUPFAM" id="SSF48350">
    <property type="entry name" value="GTPase activation domain, GAP"/>
    <property type="match status" value="1"/>
</dbReference>
<dbReference type="PANTHER" id="PTHR23176:SF8">
    <property type="entry name" value="RHO GTPASE-ACTIVATING PROTEIN GACH"/>
    <property type="match status" value="1"/>
</dbReference>
<dbReference type="InParanoid" id="F0Z8N7"/>
<keyword evidence="3" id="KW-0963">Cytoplasm</keyword>
<evidence type="ECO:0000259" key="6">
    <source>
        <dbReference type="PROSITE" id="PS50238"/>
    </source>
</evidence>
<dbReference type="KEGG" id="dpp:DICPUDRAFT_147510"/>
<dbReference type="RefSeq" id="XP_003283796.1">
    <property type="nucleotide sequence ID" value="XM_003283748.1"/>
</dbReference>
<comment type="function">
    <text evidence="4">Rho GTPase-activating protein involved in the signal transduction pathway.</text>
</comment>
<dbReference type="GO" id="GO:0030587">
    <property type="term" value="P:sorocarp development"/>
    <property type="evidence" value="ECO:0007669"/>
    <property type="project" value="EnsemblProtists"/>
</dbReference>
<feature type="compositionally biased region" description="Low complexity" evidence="5">
    <location>
        <begin position="26"/>
        <end position="74"/>
    </location>
</feature>
<dbReference type="FunCoup" id="F0Z8N7">
    <property type="interactions" value="30"/>
</dbReference>
<evidence type="ECO:0000313" key="8">
    <source>
        <dbReference type="Proteomes" id="UP000001064"/>
    </source>
</evidence>
<sequence length="577" mass="64399">MNNISNKIKDRDSNSSSNIKSPLHQRSSSSTASTGSGIGNTSNNNSNSNNKLNIRANSNNSSSPPGGVSPPMSSINVQFNGGTPTIAQLQSLVKGPKKPINTSFDDLRNQLSGTNIDLSGYGDDDEVIINHDYHSSEEEEYEYDDEEYEDQQNNNSVNNNSVEYNNNNQSISSTHSCESIPEEEELTASPIHSRKYSHTIGSQPDNLNVGGFSPRSNRSESTVYHGEPENEKVSNAKDKISSEYKKMMEDLDGFRNEKLKQRKSKYFSKKELEEIPFNPSSGTKLRSTLYKQFMNEKIIAMNDGDKYRIELLKSYRENLKPADISPPSSIKHTSPNSLTSLQAGNGGIILQKDKLIKLNRTRSVSQPPVVTSNSKSAIGTLEQILDKEKKRDGIERALPVLLIKCIDFLSKEEALKTEGLFRVAGNSSDVEDLTKSILSYGSDIPENCCVHVVSNMLKKFLRQLTTPVFTFKHYNDFIQALKSNSNDQERIESIKKILKLLPINNQILIKELMGFLVKVTEYSNVNMMHSYNLGVMLGPNVLKPPNDVDMDAISNLDSANQVITLIIENYSQIYDIK</sequence>
<dbReference type="PANTHER" id="PTHR23176">
    <property type="entry name" value="RHO/RAC/CDC GTPASE-ACTIVATING PROTEIN"/>
    <property type="match status" value="1"/>
</dbReference>
<comment type="subcellular location">
    <subcellularLocation>
        <location evidence="1">Cytoplasm</location>
    </subcellularLocation>
</comment>
<feature type="region of interest" description="Disordered" evidence="5">
    <location>
        <begin position="1"/>
        <end position="81"/>
    </location>
</feature>
<accession>F0Z8N7</accession>
<dbReference type="OrthoDB" id="3196451at2759"/>
<evidence type="ECO:0000256" key="4">
    <source>
        <dbReference type="ARBA" id="ARBA00037092"/>
    </source>
</evidence>
<evidence type="ECO:0000313" key="7">
    <source>
        <dbReference type="EMBL" id="EGC39687.1"/>
    </source>
</evidence>
<evidence type="ECO:0000256" key="5">
    <source>
        <dbReference type="SAM" id="MobiDB-lite"/>
    </source>
</evidence>
<dbReference type="InterPro" id="IPR008936">
    <property type="entry name" value="Rho_GTPase_activation_prot"/>
</dbReference>
<dbReference type="GO" id="GO:0005737">
    <property type="term" value="C:cytoplasm"/>
    <property type="evidence" value="ECO:0000318"/>
    <property type="project" value="GO_Central"/>
</dbReference>
<dbReference type="PROSITE" id="PS50238">
    <property type="entry name" value="RHOGAP"/>
    <property type="match status" value="1"/>
</dbReference>
<dbReference type="InterPro" id="IPR050729">
    <property type="entry name" value="Rho-GAP"/>
</dbReference>
<feature type="domain" description="Rho-GAP" evidence="6">
    <location>
        <begin position="379"/>
        <end position="574"/>
    </location>
</feature>
<dbReference type="GO" id="GO:0005096">
    <property type="term" value="F:GTPase activator activity"/>
    <property type="evidence" value="ECO:0000318"/>
    <property type="project" value="GO_Central"/>
</dbReference>
<organism evidence="7 8">
    <name type="scientific">Dictyostelium purpureum</name>
    <name type="common">Slime mold</name>
    <dbReference type="NCBI Taxonomy" id="5786"/>
    <lineage>
        <taxon>Eukaryota</taxon>
        <taxon>Amoebozoa</taxon>
        <taxon>Evosea</taxon>
        <taxon>Eumycetozoa</taxon>
        <taxon>Dictyostelia</taxon>
        <taxon>Dictyosteliales</taxon>
        <taxon>Dictyosteliaceae</taxon>
        <taxon>Dictyostelium</taxon>
    </lineage>
</organism>
<dbReference type="GO" id="GO:0005886">
    <property type="term" value="C:plasma membrane"/>
    <property type="evidence" value="ECO:0000318"/>
    <property type="project" value="GO_Central"/>
</dbReference>
<name>F0Z8N7_DICPU</name>
<dbReference type="SMART" id="SM00324">
    <property type="entry name" value="RhoGAP"/>
    <property type="match status" value="1"/>
</dbReference>
<dbReference type="Proteomes" id="UP000001064">
    <property type="component" value="Unassembled WGS sequence"/>
</dbReference>
<keyword evidence="2" id="KW-0343">GTPase activation</keyword>
<dbReference type="GO" id="GO:0007264">
    <property type="term" value="P:small GTPase-mediated signal transduction"/>
    <property type="evidence" value="ECO:0000318"/>
    <property type="project" value="GO_Central"/>
</dbReference>
<evidence type="ECO:0000256" key="2">
    <source>
        <dbReference type="ARBA" id="ARBA00022468"/>
    </source>
</evidence>
<feature type="compositionally biased region" description="Low complexity" evidence="5">
    <location>
        <begin position="151"/>
        <end position="170"/>
    </location>
</feature>
<dbReference type="VEuPathDB" id="AmoebaDB:DICPUDRAFT_147510"/>
<keyword evidence="8" id="KW-1185">Reference proteome</keyword>
<dbReference type="AlphaFoldDB" id="F0Z8N7"/>
<dbReference type="InterPro" id="IPR000198">
    <property type="entry name" value="RhoGAP_dom"/>
</dbReference>
<dbReference type="GeneID" id="10509681"/>
<dbReference type="OMA" id="NMMHSYN"/>
<proteinExistence type="predicted"/>
<dbReference type="EMBL" id="GL870953">
    <property type="protein sequence ID" value="EGC39687.1"/>
    <property type="molecule type" value="Genomic_DNA"/>
</dbReference>
<dbReference type="GO" id="GO:0043327">
    <property type="term" value="P:chemotaxis to cAMP"/>
    <property type="evidence" value="ECO:0007669"/>
    <property type="project" value="EnsemblProtists"/>
</dbReference>
<dbReference type="eggNOG" id="KOG4270">
    <property type="taxonomic scope" value="Eukaryota"/>
</dbReference>
<feature type="region of interest" description="Disordered" evidence="5">
    <location>
        <begin position="136"/>
        <end position="234"/>
    </location>
</feature>
<evidence type="ECO:0000256" key="3">
    <source>
        <dbReference type="ARBA" id="ARBA00022490"/>
    </source>
</evidence>
<feature type="compositionally biased region" description="Acidic residues" evidence="5">
    <location>
        <begin position="137"/>
        <end position="150"/>
    </location>
</feature>
<dbReference type="Gene3D" id="1.10.555.10">
    <property type="entry name" value="Rho GTPase activation protein"/>
    <property type="match status" value="1"/>
</dbReference>
<reference evidence="8" key="1">
    <citation type="journal article" date="2011" name="Genome Biol.">
        <title>Comparative genomics of the social amoebae Dictyostelium discoideum and Dictyostelium purpureum.</title>
        <authorList>
            <consortium name="US DOE Joint Genome Institute (JGI-PGF)"/>
            <person name="Sucgang R."/>
            <person name="Kuo A."/>
            <person name="Tian X."/>
            <person name="Salerno W."/>
            <person name="Parikh A."/>
            <person name="Feasley C.L."/>
            <person name="Dalin E."/>
            <person name="Tu H."/>
            <person name="Huang E."/>
            <person name="Barry K."/>
            <person name="Lindquist E."/>
            <person name="Shapiro H."/>
            <person name="Bruce D."/>
            <person name="Schmutz J."/>
            <person name="Salamov A."/>
            <person name="Fey P."/>
            <person name="Gaudet P."/>
            <person name="Anjard C."/>
            <person name="Babu M.M."/>
            <person name="Basu S."/>
            <person name="Bushmanova Y."/>
            <person name="van der Wel H."/>
            <person name="Katoh-Kurasawa M."/>
            <person name="Dinh C."/>
            <person name="Coutinho P.M."/>
            <person name="Saito T."/>
            <person name="Elias M."/>
            <person name="Schaap P."/>
            <person name="Kay R.R."/>
            <person name="Henrissat B."/>
            <person name="Eichinger L."/>
            <person name="Rivero F."/>
            <person name="Putnam N.H."/>
            <person name="West C.M."/>
            <person name="Loomis W.F."/>
            <person name="Chisholm R.L."/>
            <person name="Shaulsky G."/>
            <person name="Strassmann J.E."/>
            <person name="Queller D.C."/>
            <person name="Kuspa A."/>
            <person name="Grigoriev I.V."/>
        </authorList>
    </citation>
    <scope>NUCLEOTIDE SEQUENCE [LARGE SCALE GENOMIC DNA]</scope>
    <source>
        <strain evidence="8">QSDP1</strain>
    </source>
</reference>
<dbReference type="Pfam" id="PF00620">
    <property type="entry name" value="RhoGAP"/>
    <property type="match status" value="1"/>
</dbReference>